<evidence type="ECO:0000313" key="3">
    <source>
        <dbReference type="Proteomes" id="UP001497392"/>
    </source>
</evidence>
<accession>A0ABP1FXG2</accession>
<feature type="coiled-coil region" evidence="1">
    <location>
        <begin position="253"/>
        <end position="284"/>
    </location>
</feature>
<proteinExistence type="predicted"/>
<gene>
    <name evidence="2" type="primary">g7280</name>
    <name evidence="2" type="ORF">VP750_LOCUS6233</name>
</gene>
<organism evidence="2 3">
    <name type="scientific">Coccomyxa viridis</name>
    <dbReference type="NCBI Taxonomy" id="1274662"/>
    <lineage>
        <taxon>Eukaryota</taxon>
        <taxon>Viridiplantae</taxon>
        <taxon>Chlorophyta</taxon>
        <taxon>core chlorophytes</taxon>
        <taxon>Trebouxiophyceae</taxon>
        <taxon>Trebouxiophyceae incertae sedis</taxon>
        <taxon>Coccomyxaceae</taxon>
        <taxon>Coccomyxa</taxon>
    </lineage>
</organism>
<protein>
    <submittedName>
        <fullName evidence="2">G7280 protein</fullName>
    </submittedName>
</protein>
<comment type="caution">
    <text evidence="2">The sequence shown here is derived from an EMBL/GenBank/DDBJ whole genome shotgun (WGS) entry which is preliminary data.</text>
</comment>
<sequence length="297" mass="32967">MPAICYPQEEIVVNIEPKGLGRNPMVFEADIDNDAETIIGEVRELHGHGALFSDKGYAIAANAKRILPPVVKRFSQAVDEDIDDILGYLRLRIVKKVLPTGSEGTAKCPAFDSGKEPFDKALATYHKKCLDFMGLQMGTDGFDVLELNDNRNLLTICIGHYKFVGTLSSAVTDYGDSEQIRVGFVQKDNARKAAGGSSAGSIKSQLQSLEPQLIISMLATIYMVNGPLDFVSTDGMTYNLYRLHGLELHKYENLSAEEAYSAVAKRLKDLKERAKSERPVLAEETEAYRTLRRMLWL</sequence>
<evidence type="ECO:0000313" key="2">
    <source>
        <dbReference type="EMBL" id="CAL5224574.1"/>
    </source>
</evidence>
<dbReference type="Proteomes" id="UP001497392">
    <property type="component" value="Unassembled WGS sequence"/>
</dbReference>
<name>A0ABP1FXG2_9CHLO</name>
<dbReference type="EMBL" id="CAXHTA020000011">
    <property type="protein sequence ID" value="CAL5224574.1"/>
    <property type="molecule type" value="Genomic_DNA"/>
</dbReference>
<reference evidence="2 3" key="1">
    <citation type="submission" date="2024-06" db="EMBL/GenBank/DDBJ databases">
        <authorList>
            <person name="Kraege A."/>
            <person name="Thomma B."/>
        </authorList>
    </citation>
    <scope>NUCLEOTIDE SEQUENCE [LARGE SCALE GENOMIC DNA]</scope>
</reference>
<evidence type="ECO:0000256" key="1">
    <source>
        <dbReference type="SAM" id="Coils"/>
    </source>
</evidence>
<keyword evidence="3" id="KW-1185">Reference proteome</keyword>
<keyword evidence="1" id="KW-0175">Coiled coil</keyword>